<dbReference type="InterPro" id="IPR016187">
    <property type="entry name" value="CTDL_fold"/>
</dbReference>
<dbReference type="Proteomes" id="UP001208570">
    <property type="component" value="Unassembled WGS sequence"/>
</dbReference>
<organism evidence="3 4">
    <name type="scientific">Paralvinella palmiformis</name>
    <dbReference type="NCBI Taxonomy" id="53620"/>
    <lineage>
        <taxon>Eukaryota</taxon>
        <taxon>Metazoa</taxon>
        <taxon>Spiralia</taxon>
        <taxon>Lophotrochozoa</taxon>
        <taxon>Annelida</taxon>
        <taxon>Polychaeta</taxon>
        <taxon>Sedentaria</taxon>
        <taxon>Canalipalpata</taxon>
        <taxon>Terebellida</taxon>
        <taxon>Terebelliformia</taxon>
        <taxon>Alvinellidae</taxon>
        <taxon>Paralvinella</taxon>
    </lineage>
</organism>
<dbReference type="InterPro" id="IPR001304">
    <property type="entry name" value="C-type_lectin-like"/>
</dbReference>
<evidence type="ECO:0000313" key="4">
    <source>
        <dbReference type="Proteomes" id="UP001208570"/>
    </source>
</evidence>
<feature type="chain" id="PRO_5042105741" description="C-type lectin domain-containing protein" evidence="1">
    <location>
        <begin position="18"/>
        <end position="123"/>
    </location>
</feature>
<evidence type="ECO:0000256" key="1">
    <source>
        <dbReference type="SAM" id="SignalP"/>
    </source>
</evidence>
<dbReference type="EMBL" id="JAODUP010000348">
    <property type="protein sequence ID" value="KAK2151865.1"/>
    <property type="molecule type" value="Genomic_DNA"/>
</dbReference>
<dbReference type="PROSITE" id="PS50041">
    <property type="entry name" value="C_TYPE_LECTIN_2"/>
    <property type="match status" value="1"/>
</dbReference>
<dbReference type="SUPFAM" id="SSF56436">
    <property type="entry name" value="C-type lectin-like"/>
    <property type="match status" value="1"/>
</dbReference>
<evidence type="ECO:0000259" key="2">
    <source>
        <dbReference type="PROSITE" id="PS50041"/>
    </source>
</evidence>
<dbReference type="PANTHER" id="PTHR22801">
    <property type="entry name" value="LITHOSTATHINE"/>
    <property type="match status" value="1"/>
</dbReference>
<keyword evidence="4" id="KW-1185">Reference proteome</keyword>
<evidence type="ECO:0000313" key="3">
    <source>
        <dbReference type="EMBL" id="KAK2151865.1"/>
    </source>
</evidence>
<dbReference type="AlphaFoldDB" id="A0AAD9JG92"/>
<dbReference type="Gene3D" id="3.10.100.10">
    <property type="entry name" value="Mannose-Binding Protein A, subunit A"/>
    <property type="match status" value="1"/>
</dbReference>
<protein>
    <recommendedName>
        <fullName evidence="2">C-type lectin domain-containing protein</fullName>
    </recommendedName>
</protein>
<dbReference type="InterPro" id="IPR016186">
    <property type="entry name" value="C-type_lectin-like/link_sf"/>
</dbReference>
<dbReference type="PANTHER" id="PTHR22801:SF63">
    <property type="entry name" value="C-TYPE LECTIN DOMAIN-CONTAINING PROTEIN"/>
    <property type="match status" value="1"/>
</dbReference>
<reference evidence="3" key="1">
    <citation type="journal article" date="2023" name="Mol. Biol. Evol.">
        <title>Third-Generation Sequencing Reveals the Adaptive Role of the Epigenome in Three Deep-Sea Polychaetes.</title>
        <authorList>
            <person name="Perez M."/>
            <person name="Aroh O."/>
            <person name="Sun Y."/>
            <person name="Lan Y."/>
            <person name="Juniper S.K."/>
            <person name="Young C.R."/>
            <person name="Angers B."/>
            <person name="Qian P.Y."/>
        </authorList>
    </citation>
    <scope>NUCLEOTIDE SEQUENCE</scope>
    <source>
        <strain evidence="3">P08H-3</strain>
    </source>
</reference>
<accession>A0AAD9JG92</accession>
<name>A0AAD9JG92_9ANNE</name>
<dbReference type="Pfam" id="PF00059">
    <property type="entry name" value="Lectin_C"/>
    <property type="match status" value="1"/>
</dbReference>
<keyword evidence="1" id="KW-0732">Signal</keyword>
<feature type="domain" description="C-type lectin" evidence="2">
    <location>
        <begin position="15"/>
        <end position="114"/>
    </location>
</feature>
<dbReference type="InterPro" id="IPR050801">
    <property type="entry name" value="Ca-Dep_Lectins_ImmuneDev"/>
</dbReference>
<feature type="non-terminal residue" evidence="3">
    <location>
        <position position="1"/>
    </location>
</feature>
<gene>
    <name evidence="3" type="ORF">LSH36_348g02119</name>
</gene>
<proteinExistence type="predicted"/>
<sequence>MEHGLILAVFLIDLCSSLSTGCPHLWYEYGGSCYRLFDGSLLTIISDAAEDQFINELFSVQEGVIGNDLKTAFIGLVRSSQNTSTFVWIDGTPLIYQAWGKLDPNNYYGDENCVIKNGPSTSE</sequence>
<comment type="caution">
    <text evidence="3">The sequence shown here is derived from an EMBL/GenBank/DDBJ whole genome shotgun (WGS) entry which is preliminary data.</text>
</comment>
<feature type="signal peptide" evidence="1">
    <location>
        <begin position="1"/>
        <end position="17"/>
    </location>
</feature>